<accession>A0A6N2K079</accession>
<evidence type="ECO:0000256" key="1">
    <source>
        <dbReference type="SAM" id="SignalP"/>
    </source>
</evidence>
<keyword evidence="1" id="KW-0732">Signal</keyword>
<dbReference type="AlphaFoldDB" id="A0A6N2K079"/>
<feature type="signal peptide" evidence="1">
    <location>
        <begin position="1"/>
        <end position="32"/>
    </location>
</feature>
<evidence type="ECO:0000313" key="2">
    <source>
        <dbReference type="EMBL" id="VFU20459.1"/>
    </source>
</evidence>
<sequence length="195" mass="22067">MNNTRVTTRSLIIKSLFLNLFRLHLTVTDVNGEVIDGTKIEGMIAHLLKSLKGQHVRDLDSETVVVLTSFGKKDGHAVESKQLEGHNFNNSIITELLRVPQISISQVSERSNYKKFDHQKLVPKPLKATFNCHRCEWGTHLPKRLNGQHIRDLDSETVVVLTSFGRKDGHAVESKQLEGHNFNNSAWINSCNIIH</sequence>
<organism evidence="2">
    <name type="scientific">Salix viminalis</name>
    <name type="common">Common osier</name>
    <name type="synonym">Basket willow</name>
    <dbReference type="NCBI Taxonomy" id="40686"/>
    <lineage>
        <taxon>Eukaryota</taxon>
        <taxon>Viridiplantae</taxon>
        <taxon>Streptophyta</taxon>
        <taxon>Embryophyta</taxon>
        <taxon>Tracheophyta</taxon>
        <taxon>Spermatophyta</taxon>
        <taxon>Magnoliopsida</taxon>
        <taxon>eudicotyledons</taxon>
        <taxon>Gunneridae</taxon>
        <taxon>Pentapetalae</taxon>
        <taxon>rosids</taxon>
        <taxon>fabids</taxon>
        <taxon>Malpighiales</taxon>
        <taxon>Salicaceae</taxon>
        <taxon>Saliceae</taxon>
        <taxon>Salix</taxon>
    </lineage>
</organism>
<reference evidence="2" key="1">
    <citation type="submission" date="2019-03" db="EMBL/GenBank/DDBJ databases">
        <authorList>
            <person name="Mank J."/>
            <person name="Almeida P."/>
        </authorList>
    </citation>
    <scope>NUCLEOTIDE SEQUENCE</scope>
    <source>
        <strain evidence="2">78183</strain>
    </source>
</reference>
<feature type="chain" id="PRO_5026874977" evidence="1">
    <location>
        <begin position="33"/>
        <end position="195"/>
    </location>
</feature>
<name>A0A6N2K079_SALVM</name>
<proteinExistence type="predicted"/>
<dbReference type="EMBL" id="CAADRP010000001">
    <property type="protein sequence ID" value="VFU20459.1"/>
    <property type="molecule type" value="Genomic_DNA"/>
</dbReference>
<gene>
    <name evidence="2" type="ORF">SVIM_LOCUS5644</name>
</gene>
<protein>
    <submittedName>
        <fullName evidence="2">Uncharacterized protein</fullName>
    </submittedName>
</protein>